<organism evidence="2 3">
    <name type="scientific">Rhizosaccharibacter radicis</name>
    <dbReference type="NCBI Taxonomy" id="2782605"/>
    <lineage>
        <taxon>Bacteria</taxon>
        <taxon>Pseudomonadati</taxon>
        <taxon>Pseudomonadota</taxon>
        <taxon>Alphaproteobacteria</taxon>
        <taxon>Acetobacterales</taxon>
        <taxon>Acetobacteraceae</taxon>
        <taxon>Rhizosaccharibacter</taxon>
    </lineage>
</organism>
<gene>
    <name evidence="2" type="ORF">NFI88_12185</name>
</gene>
<feature type="compositionally biased region" description="Low complexity" evidence="1">
    <location>
        <begin position="49"/>
        <end position="66"/>
    </location>
</feature>
<evidence type="ECO:0000313" key="2">
    <source>
        <dbReference type="EMBL" id="MCQ8241596.1"/>
    </source>
</evidence>
<reference evidence="2 3" key="1">
    <citation type="submission" date="2022-06" db="EMBL/GenBank/DDBJ databases">
        <title>Rhizosaccharibacter gen. nov. sp. nov. KSS12, endophytic bacteria isolated from sugarcane.</title>
        <authorList>
            <person name="Pitiwittayakul N."/>
        </authorList>
    </citation>
    <scope>NUCLEOTIDE SEQUENCE [LARGE SCALE GENOMIC DNA]</scope>
    <source>
        <strain evidence="2 3">KSS12</strain>
    </source>
</reference>
<accession>A0ABT1VZ37</accession>
<protein>
    <submittedName>
        <fullName evidence="2">Uncharacterized protein</fullName>
    </submittedName>
</protein>
<name>A0ABT1VZ37_9PROT</name>
<feature type="region of interest" description="Disordered" evidence="1">
    <location>
        <begin position="49"/>
        <end position="99"/>
    </location>
</feature>
<dbReference type="EMBL" id="JAMZEJ010000007">
    <property type="protein sequence ID" value="MCQ8241596.1"/>
    <property type="molecule type" value="Genomic_DNA"/>
</dbReference>
<sequence length="304" mass="31707">MSAAGRLWRRAPAWRVCLVGAVACTVLAAMFPPPLPSADGLRRLAARAGLPGAPPDAAGPSLPGASDTGQARFKPAPDPAPAGYSAVGSPPLGEGRSGPIPFAGRMLPLPPGSWQELVLARSNDAPPLQLSVLDRVAEGRLTGLMLVEATAPMTDLGIVEQPTACVSPEIVARRITAGDTASDPFTHECWALTAASLAPTSLAPTSLAGDTSRARQNPLIDRALRRLAANNVAVPDTMMALQFVRTDAHGAMDVTIFLPARGPVTRAATRPEQEWADRYLALLRKGFAGTLAGADMKEIGRRDP</sequence>
<proteinExistence type="predicted"/>
<evidence type="ECO:0000313" key="3">
    <source>
        <dbReference type="Proteomes" id="UP001524547"/>
    </source>
</evidence>
<dbReference type="Proteomes" id="UP001524547">
    <property type="component" value="Unassembled WGS sequence"/>
</dbReference>
<comment type="caution">
    <text evidence="2">The sequence shown here is derived from an EMBL/GenBank/DDBJ whole genome shotgun (WGS) entry which is preliminary data.</text>
</comment>
<keyword evidence="3" id="KW-1185">Reference proteome</keyword>
<evidence type="ECO:0000256" key="1">
    <source>
        <dbReference type="SAM" id="MobiDB-lite"/>
    </source>
</evidence>
<dbReference type="RefSeq" id="WP_422920343.1">
    <property type="nucleotide sequence ID" value="NZ_JAMZEJ010000007.1"/>
</dbReference>